<evidence type="ECO:0000256" key="9">
    <source>
        <dbReference type="ARBA" id="ARBA00024807"/>
    </source>
</evidence>
<comment type="similarity">
    <text evidence="1 10">Belongs to the SHE9 family.</text>
</comment>
<feature type="region of interest" description="Disordered" evidence="12">
    <location>
        <begin position="388"/>
        <end position="420"/>
    </location>
</feature>
<evidence type="ECO:0000256" key="5">
    <source>
        <dbReference type="ARBA" id="ARBA00022989"/>
    </source>
</evidence>
<comment type="caution">
    <text evidence="13">The sequence shown here is derived from an EMBL/GenBank/DDBJ whole genome shotgun (WGS) entry which is preliminary data.</text>
</comment>
<comment type="function">
    <text evidence="9">Required for the maintenance of the structure of the mitochondrial inner membrane. Involved in mitochondrial morphology. Causes growth arrest when highly overexpressed.</text>
</comment>
<accession>A0A2C5WZC9</accession>
<evidence type="ECO:0000256" key="11">
    <source>
        <dbReference type="SAM" id="Coils"/>
    </source>
</evidence>
<evidence type="ECO:0000256" key="12">
    <source>
        <dbReference type="SAM" id="MobiDB-lite"/>
    </source>
</evidence>
<evidence type="ECO:0000256" key="3">
    <source>
        <dbReference type="ARBA" id="ARBA00022792"/>
    </source>
</evidence>
<evidence type="ECO:0000313" key="13">
    <source>
        <dbReference type="EMBL" id="PHH51153.1"/>
    </source>
</evidence>
<evidence type="ECO:0000256" key="10">
    <source>
        <dbReference type="RuleBase" id="RU364128"/>
    </source>
</evidence>
<keyword evidence="2 10" id="KW-0812">Transmembrane</keyword>
<comment type="subunit">
    <text evidence="10">Homooligomer.</text>
</comment>
<sequence length="508" mass="55937">MHALLRPGFRLSLGAIRAANGSSGMQPSRIASSATRAQLARSAVCMRLYSSQKPPSDSDFDIENSPFAHLLKKPAKSPASSETPATPPATPTDAATADNSDPKATGSSQPTTSYEPQHASSPTPSSSSTASSSDDSTSLPFNKDQIHRNLQDTRKVLSERFSVFMDNVQSRVVHASETLNVLTGYTPIEAIKMANAQLEKSLAEAQSQVRACRTQYKTMHARRAATQREVTTLLARKDAWSPTDLERFTQLYRTDHEMESQVSQASESLTEAEAEEQSLSTRLNQGILRRYHEEQIWSDRIRRASTWGTWGLMGVNILLFLGLQFIAEPWKRNRLVKGVVAEEKAVLEEVRDRLDHVMKTMEENLATAHALAYPPTPAPVAEAVPEAAPERATLAQESNGDDTVIADEPSENQRPLSPSYTTSGPIQLYFPMPANVDWSWEEFLRSPKLWRNLAEDFYSGRRIDMRMRDSATLVLEGMAVGTVITAAVAALVMGAGTGFPWNLLAVFT</sequence>
<feature type="region of interest" description="Disordered" evidence="12">
    <location>
        <begin position="72"/>
        <end position="147"/>
    </location>
</feature>
<dbReference type="Pfam" id="PF05546">
    <property type="entry name" value="She9_MDM33"/>
    <property type="match status" value="1"/>
</dbReference>
<dbReference type="AlphaFoldDB" id="A0A2C5WZC9"/>
<reference evidence="13 14" key="2">
    <citation type="journal article" date="2013" name="IMA Fungus">
        <title>IMA Genome-F 1: Ceratocystis fimbriata: Draft nuclear genome sequence for the plant pathogen, Ceratocystis fimbriata.</title>
        <authorList>
            <person name="Wilken P.M."/>
            <person name="Steenkamp E.T."/>
            <person name="Wingfield M.J."/>
            <person name="de Beer Z.W."/>
            <person name="Wingfield B.D."/>
        </authorList>
    </citation>
    <scope>NUCLEOTIDE SEQUENCE [LARGE SCALE GENOMIC DNA]</scope>
    <source>
        <strain evidence="13 14">CBS 114723</strain>
    </source>
</reference>
<name>A0A2C5WZC9_9PEZI</name>
<dbReference type="PANTHER" id="PTHR31961">
    <property type="entry name" value="SENSITIVE TO HIGH EXPRESSION PROTEIN 9, MITOCHONDRIAL"/>
    <property type="match status" value="1"/>
</dbReference>
<keyword evidence="8 10" id="KW-0472">Membrane</keyword>
<evidence type="ECO:0000256" key="7">
    <source>
        <dbReference type="ARBA" id="ARBA00023128"/>
    </source>
</evidence>
<evidence type="ECO:0000256" key="2">
    <source>
        <dbReference type="ARBA" id="ARBA00022692"/>
    </source>
</evidence>
<dbReference type="InterPro" id="IPR008839">
    <property type="entry name" value="MDM33_fungi"/>
</dbReference>
<feature type="coiled-coil region" evidence="11">
    <location>
        <begin position="255"/>
        <end position="282"/>
    </location>
</feature>
<keyword evidence="14" id="KW-1185">Reference proteome</keyword>
<keyword evidence="3 10" id="KW-0999">Mitochondrion inner membrane</keyword>
<feature type="compositionally biased region" description="Polar residues" evidence="12">
    <location>
        <begin position="105"/>
        <end position="115"/>
    </location>
</feature>
<protein>
    <recommendedName>
        <fullName evidence="10">Sensitive to high expression protein 9, mitochondrial</fullName>
    </recommendedName>
</protein>
<dbReference type="OrthoDB" id="5595506at2759"/>
<keyword evidence="6 11" id="KW-0175">Coiled coil</keyword>
<dbReference type="Proteomes" id="UP000222788">
    <property type="component" value="Unassembled WGS sequence"/>
</dbReference>
<keyword evidence="7 10" id="KW-0496">Mitochondrion</keyword>
<proteinExistence type="inferred from homology"/>
<feature type="compositionally biased region" description="Low complexity" evidence="12">
    <location>
        <begin position="119"/>
        <end position="138"/>
    </location>
</feature>
<gene>
    <name evidence="13" type="primary">she-9</name>
    <name evidence="13" type="ORF">CFIMG_005848RAa</name>
</gene>
<dbReference type="EMBL" id="APWK03000102">
    <property type="protein sequence ID" value="PHH51153.1"/>
    <property type="molecule type" value="Genomic_DNA"/>
</dbReference>
<keyword evidence="4 10" id="KW-0809">Transit peptide</keyword>
<dbReference type="GO" id="GO:0007007">
    <property type="term" value="P:inner mitochondrial membrane organization"/>
    <property type="evidence" value="ECO:0007669"/>
    <property type="project" value="TreeGrafter"/>
</dbReference>
<evidence type="ECO:0000313" key="14">
    <source>
        <dbReference type="Proteomes" id="UP000222788"/>
    </source>
</evidence>
<evidence type="ECO:0000256" key="8">
    <source>
        <dbReference type="ARBA" id="ARBA00023136"/>
    </source>
</evidence>
<comment type="subcellular location">
    <subcellularLocation>
        <location evidence="10">Mitochondrion inner membrane</location>
        <topology evidence="10">Multi-pass membrane protein</topology>
    </subcellularLocation>
</comment>
<reference evidence="13 14" key="1">
    <citation type="journal article" date="2013" name="Fungal Biol.">
        <title>Analysis of microsatellite markers in the genome of the plant pathogen Ceratocystis fimbriata.</title>
        <authorList>
            <person name="Simpson M.C."/>
            <person name="Wilken P.M."/>
            <person name="Coetzee M.P."/>
            <person name="Wingfield M.J."/>
            <person name="Wingfield B.D."/>
        </authorList>
    </citation>
    <scope>NUCLEOTIDE SEQUENCE [LARGE SCALE GENOMIC DNA]</scope>
    <source>
        <strain evidence="13 14">CBS 114723</strain>
    </source>
</reference>
<keyword evidence="5 10" id="KW-1133">Transmembrane helix</keyword>
<evidence type="ECO:0000256" key="4">
    <source>
        <dbReference type="ARBA" id="ARBA00022946"/>
    </source>
</evidence>
<evidence type="ECO:0000256" key="6">
    <source>
        <dbReference type="ARBA" id="ARBA00023054"/>
    </source>
</evidence>
<feature type="coiled-coil region" evidence="11">
    <location>
        <begin position="188"/>
        <end position="215"/>
    </location>
</feature>
<dbReference type="PANTHER" id="PTHR31961:SF3">
    <property type="entry name" value="SENSITIVE TO HIGH EXPRESSION PROTEIN 9, MITOCHONDRIAL"/>
    <property type="match status" value="1"/>
</dbReference>
<evidence type="ECO:0000256" key="1">
    <source>
        <dbReference type="ARBA" id="ARBA00007472"/>
    </source>
</evidence>
<feature type="transmembrane region" description="Helical" evidence="10">
    <location>
        <begin position="471"/>
        <end position="493"/>
    </location>
</feature>
<organism evidence="13 14">
    <name type="scientific">Ceratocystis fimbriata CBS 114723</name>
    <dbReference type="NCBI Taxonomy" id="1035309"/>
    <lineage>
        <taxon>Eukaryota</taxon>
        <taxon>Fungi</taxon>
        <taxon>Dikarya</taxon>
        <taxon>Ascomycota</taxon>
        <taxon>Pezizomycotina</taxon>
        <taxon>Sordariomycetes</taxon>
        <taxon>Hypocreomycetidae</taxon>
        <taxon>Microascales</taxon>
        <taxon>Ceratocystidaceae</taxon>
        <taxon>Ceratocystis</taxon>
    </lineage>
</organism>
<feature type="transmembrane region" description="Helical" evidence="10">
    <location>
        <begin position="307"/>
        <end position="327"/>
    </location>
</feature>
<dbReference type="GO" id="GO:0005743">
    <property type="term" value="C:mitochondrial inner membrane"/>
    <property type="evidence" value="ECO:0007669"/>
    <property type="project" value="UniProtKB-SubCell"/>
</dbReference>